<dbReference type="Proteomes" id="UP000583752">
    <property type="component" value="Unassembled WGS sequence"/>
</dbReference>
<dbReference type="InterPro" id="IPR025293">
    <property type="entry name" value="YfiR/HmsC-like"/>
</dbReference>
<dbReference type="AlphaFoldDB" id="A0A848HGB7"/>
<reference evidence="2 3" key="1">
    <citation type="submission" date="2020-04" db="EMBL/GenBank/DDBJ databases">
        <title>Massilia sp. RP-1-19 isolated from soil.</title>
        <authorList>
            <person name="Dahal R.H."/>
        </authorList>
    </citation>
    <scope>NUCLEOTIDE SEQUENCE [LARGE SCALE GENOMIC DNA]</scope>
    <source>
        <strain evidence="2 3">RP-1-19</strain>
    </source>
</reference>
<keyword evidence="1" id="KW-0732">Signal</keyword>
<keyword evidence="3" id="KW-1185">Reference proteome</keyword>
<sequence>MSRPPVAKLPRRRVLAGLLALAAAALGHGAAHADGGGAGLERSVKAAFLYKFLMFTEFPASAFADPAAPLVIGVAGADDMARDLMRLVAGRTVNRRPVLVRTLRDSDAPDGLHLLFVGGSDAGQLARLARPGQQAPLLIVTEAENGLQYGSVINFLIVAERVRFDVSLDAADKNKIKLSSRLLTVANHVHKGAP</sequence>
<comment type="caution">
    <text evidence="2">The sequence shown here is derived from an EMBL/GenBank/DDBJ whole genome shotgun (WGS) entry which is preliminary data.</text>
</comment>
<evidence type="ECO:0000313" key="2">
    <source>
        <dbReference type="EMBL" id="NML60926.1"/>
    </source>
</evidence>
<dbReference type="InterPro" id="IPR006311">
    <property type="entry name" value="TAT_signal"/>
</dbReference>
<organism evidence="2 3">
    <name type="scientific">Massilia polaris</name>
    <dbReference type="NCBI Taxonomy" id="2728846"/>
    <lineage>
        <taxon>Bacteria</taxon>
        <taxon>Pseudomonadati</taxon>
        <taxon>Pseudomonadota</taxon>
        <taxon>Betaproteobacteria</taxon>
        <taxon>Burkholderiales</taxon>
        <taxon>Oxalobacteraceae</taxon>
        <taxon>Telluria group</taxon>
        <taxon>Massilia</taxon>
    </lineage>
</organism>
<dbReference type="EMBL" id="JABBGG010000003">
    <property type="protein sequence ID" value="NML60926.1"/>
    <property type="molecule type" value="Genomic_DNA"/>
</dbReference>
<feature type="chain" id="PRO_5032886417" evidence="1">
    <location>
        <begin position="34"/>
        <end position="194"/>
    </location>
</feature>
<dbReference type="PROSITE" id="PS51318">
    <property type="entry name" value="TAT"/>
    <property type="match status" value="1"/>
</dbReference>
<protein>
    <submittedName>
        <fullName evidence="2">YfiR family protein</fullName>
    </submittedName>
</protein>
<feature type="signal peptide" evidence="1">
    <location>
        <begin position="1"/>
        <end position="33"/>
    </location>
</feature>
<dbReference type="RefSeq" id="WP_169464633.1">
    <property type="nucleotide sequence ID" value="NZ_JABBGG010000003.1"/>
</dbReference>
<name>A0A848HGB7_9BURK</name>
<gene>
    <name evidence="2" type="ORF">HHL21_07475</name>
</gene>
<evidence type="ECO:0000313" key="3">
    <source>
        <dbReference type="Proteomes" id="UP000583752"/>
    </source>
</evidence>
<proteinExistence type="predicted"/>
<accession>A0A848HGB7</accession>
<dbReference type="Pfam" id="PF13689">
    <property type="entry name" value="DUF4154"/>
    <property type="match status" value="1"/>
</dbReference>
<evidence type="ECO:0000256" key="1">
    <source>
        <dbReference type="SAM" id="SignalP"/>
    </source>
</evidence>